<keyword evidence="2" id="KW-1185">Reference proteome</keyword>
<name>A0ABP9FPE3_9MICC</name>
<sequence length="338" mass="37268">MIDIQESWSHSLEDVVSEYTRRHFVRRKPLGFTPKKVRNPEAYLQVPAVLVVASASTRHLHRALFESIELLEKASGAFKVAVFAEAGSEKITKAFDWAVEHVFSEHAWWGMSDRNWLKMASERLEWAQQMYGASYVVAARSVPEATAEIARLGVYFNVDKIVVASAQAHLEASAPQVEQGHSWIRGWWHTLPQGPSEHRFAGGAFDGFRLSINARGSAMTLVSSGSAHSSLVLEAEHRGWNSVVLHPSEGSKETFELALRRAVTSAFSQTSQVFHAVTAALPLKSANLGAGTIVHSERTGWTLADRQGFSFVRSGVTDVARAMEHLGEAIALSQAMYD</sequence>
<dbReference type="EMBL" id="BAABLW010000001">
    <property type="protein sequence ID" value="GAA4910159.1"/>
    <property type="molecule type" value="Genomic_DNA"/>
</dbReference>
<evidence type="ECO:0000313" key="2">
    <source>
        <dbReference type="Proteomes" id="UP001500368"/>
    </source>
</evidence>
<gene>
    <name evidence="1" type="ORF">GCM10025790_00080</name>
</gene>
<organism evidence="1 2">
    <name type="scientific">Nesterenkonia rhizosphaerae</name>
    <dbReference type="NCBI Taxonomy" id="1348272"/>
    <lineage>
        <taxon>Bacteria</taxon>
        <taxon>Bacillati</taxon>
        <taxon>Actinomycetota</taxon>
        <taxon>Actinomycetes</taxon>
        <taxon>Micrococcales</taxon>
        <taxon>Micrococcaceae</taxon>
        <taxon>Nesterenkonia</taxon>
    </lineage>
</organism>
<accession>A0ABP9FPE3</accession>
<reference evidence="2" key="1">
    <citation type="journal article" date="2019" name="Int. J. Syst. Evol. Microbiol.">
        <title>The Global Catalogue of Microorganisms (GCM) 10K type strain sequencing project: providing services to taxonomists for standard genome sequencing and annotation.</title>
        <authorList>
            <consortium name="The Broad Institute Genomics Platform"/>
            <consortium name="The Broad Institute Genome Sequencing Center for Infectious Disease"/>
            <person name="Wu L."/>
            <person name="Ma J."/>
        </authorList>
    </citation>
    <scope>NUCLEOTIDE SEQUENCE [LARGE SCALE GENOMIC DNA]</scope>
    <source>
        <strain evidence="2">JCM 19129</strain>
    </source>
</reference>
<dbReference type="Proteomes" id="UP001500368">
    <property type="component" value="Unassembled WGS sequence"/>
</dbReference>
<protein>
    <submittedName>
        <fullName evidence="1">Uncharacterized protein</fullName>
    </submittedName>
</protein>
<evidence type="ECO:0000313" key="1">
    <source>
        <dbReference type="EMBL" id="GAA4910159.1"/>
    </source>
</evidence>
<dbReference type="RefSeq" id="WP_345476104.1">
    <property type="nucleotide sequence ID" value="NZ_BAABLW010000001.1"/>
</dbReference>
<comment type="caution">
    <text evidence="1">The sequence shown here is derived from an EMBL/GenBank/DDBJ whole genome shotgun (WGS) entry which is preliminary data.</text>
</comment>
<proteinExistence type="predicted"/>